<protein>
    <submittedName>
        <fullName evidence="2">Uncharacterized protein</fullName>
    </submittedName>
</protein>
<dbReference type="AlphaFoldDB" id="A0A1I1ZRH6"/>
<name>A0A1I1ZRH6_9ACTN</name>
<feature type="compositionally biased region" description="Low complexity" evidence="1">
    <location>
        <begin position="72"/>
        <end position="83"/>
    </location>
</feature>
<evidence type="ECO:0000256" key="1">
    <source>
        <dbReference type="SAM" id="MobiDB-lite"/>
    </source>
</evidence>
<keyword evidence="3" id="KW-1185">Reference proteome</keyword>
<dbReference type="OrthoDB" id="3296464at2"/>
<feature type="region of interest" description="Disordered" evidence="1">
    <location>
        <begin position="69"/>
        <end position="91"/>
    </location>
</feature>
<dbReference type="RefSeq" id="WP_093609063.1">
    <property type="nucleotide sequence ID" value="NZ_BOMT01000012.1"/>
</dbReference>
<evidence type="ECO:0000313" key="3">
    <source>
        <dbReference type="Proteomes" id="UP000199645"/>
    </source>
</evidence>
<accession>A0A1I1ZRH6</accession>
<dbReference type="STRING" id="35752.SAMN05421541_101263"/>
<dbReference type="Proteomes" id="UP000199645">
    <property type="component" value="Unassembled WGS sequence"/>
</dbReference>
<reference evidence="2 3" key="1">
    <citation type="submission" date="2016-10" db="EMBL/GenBank/DDBJ databases">
        <authorList>
            <person name="de Groot N.N."/>
        </authorList>
    </citation>
    <scope>NUCLEOTIDE SEQUENCE [LARGE SCALE GENOMIC DNA]</scope>
    <source>
        <strain evidence="2 3">DSM 43019</strain>
    </source>
</reference>
<dbReference type="EMBL" id="FONV01000001">
    <property type="protein sequence ID" value="SFE34374.1"/>
    <property type="molecule type" value="Genomic_DNA"/>
</dbReference>
<feature type="region of interest" description="Disordered" evidence="1">
    <location>
        <begin position="1"/>
        <end position="55"/>
    </location>
</feature>
<sequence length="367" mass="37438">MRLEESYVDSPAVSDTDRPGGDDPAVVELVITGPSESGPSLPDISEYWPDAPHRVGPPADHYEPEGAEAVRTEPAWAPRAATRPAERPTVERPTIELHLAESRRRAASGKPIAALAAAILLAGGLAWYATRPTDPTAAPVLTVPTATGPAAEAPANPPVSIGTSAPAAPAPAAATFELADGTTALDVRIGDTGDDWFRVSSPVGSGITTRTEVQGDRVRVFVTDGADPGTAEVNVVLSPEVTWSVLMLGGVRTAAIDLSGAKVGRVDLIGGAAAIDLALPRQNTVVPIAMTGGVRDWRVSTGGRAPVRAVLERGAGVVDLYGDRRQGVNRGSRFTAGSGGGGINLVAENGVGTLTVAEGRDGGTIAG</sequence>
<gene>
    <name evidence="2" type="ORF">SAMN05421541_101263</name>
</gene>
<proteinExistence type="predicted"/>
<evidence type="ECO:0000313" key="2">
    <source>
        <dbReference type="EMBL" id="SFE34374.1"/>
    </source>
</evidence>
<organism evidence="2 3">
    <name type="scientific">Actinoplanes philippinensis</name>
    <dbReference type="NCBI Taxonomy" id="35752"/>
    <lineage>
        <taxon>Bacteria</taxon>
        <taxon>Bacillati</taxon>
        <taxon>Actinomycetota</taxon>
        <taxon>Actinomycetes</taxon>
        <taxon>Micromonosporales</taxon>
        <taxon>Micromonosporaceae</taxon>
        <taxon>Actinoplanes</taxon>
    </lineage>
</organism>